<dbReference type="InterPro" id="IPR021321">
    <property type="entry name" value="DUF2922"/>
</dbReference>
<dbReference type="Pfam" id="PF11148">
    <property type="entry name" value="DUF2922"/>
    <property type="match status" value="1"/>
</dbReference>
<gene>
    <name evidence="1" type="ORF">SAMN02745941_01737</name>
</gene>
<organism evidence="1 2">
    <name type="scientific">Clostridium intestinale DSM 6191</name>
    <dbReference type="NCBI Taxonomy" id="1121320"/>
    <lineage>
        <taxon>Bacteria</taxon>
        <taxon>Bacillati</taxon>
        <taxon>Bacillota</taxon>
        <taxon>Clostridia</taxon>
        <taxon>Eubacteriales</taxon>
        <taxon>Clostridiaceae</taxon>
        <taxon>Clostridium</taxon>
    </lineage>
</organism>
<evidence type="ECO:0000313" key="2">
    <source>
        <dbReference type="Proteomes" id="UP000184241"/>
    </source>
</evidence>
<accession>A0A1M5XZ14</accession>
<protein>
    <recommendedName>
        <fullName evidence="3">DUF2922 domain-containing protein</fullName>
    </recommendedName>
</protein>
<dbReference type="Proteomes" id="UP000184241">
    <property type="component" value="Unassembled WGS sequence"/>
</dbReference>
<sequence length="73" mass="8011">MDHSLSLVFITSNGSKASITIPDVREGLTNEEVEELMQVIIENNTFLTKNGTLVTPYSAKIVSKSSTVIELKK</sequence>
<dbReference type="EMBL" id="FQXU01000005">
    <property type="protein sequence ID" value="SHI05055.1"/>
    <property type="molecule type" value="Genomic_DNA"/>
</dbReference>
<dbReference type="AlphaFoldDB" id="A0A1M5XZ14"/>
<proteinExistence type="predicted"/>
<reference evidence="1 2" key="1">
    <citation type="submission" date="2016-11" db="EMBL/GenBank/DDBJ databases">
        <authorList>
            <person name="Jaros S."/>
            <person name="Januszkiewicz K."/>
            <person name="Wedrychowicz H."/>
        </authorList>
    </citation>
    <scope>NUCLEOTIDE SEQUENCE [LARGE SCALE GENOMIC DNA]</scope>
    <source>
        <strain evidence="1 2">DSM 6191</strain>
    </source>
</reference>
<evidence type="ECO:0000313" key="1">
    <source>
        <dbReference type="EMBL" id="SHI05055.1"/>
    </source>
</evidence>
<evidence type="ECO:0008006" key="3">
    <source>
        <dbReference type="Google" id="ProtNLM"/>
    </source>
</evidence>
<name>A0A1M5XZ14_9CLOT</name>
<dbReference type="RefSeq" id="WP_021800908.1">
    <property type="nucleotide sequence ID" value="NZ_FQXU01000005.1"/>
</dbReference>